<evidence type="ECO:0000313" key="5">
    <source>
        <dbReference type="Proteomes" id="UP000293865"/>
    </source>
</evidence>
<comment type="caution">
    <text evidence="4">The sequence shown here is derived from an EMBL/GenBank/DDBJ whole genome shotgun (WGS) entry which is preliminary data.</text>
</comment>
<feature type="domain" description="YdbS-like PH" evidence="3">
    <location>
        <begin position="68"/>
        <end position="144"/>
    </location>
</feature>
<organism evidence="4 5">
    <name type="scientific">Agromyces albus</name>
    <dbReference type="NCBI Taxonomy" id="205332"/>
    <lineage>
        <taxon>Bacteria</taxon>
        <taxon>Bacillati</taxon>
        <taxon>Actinomycetota</taxon>
        <taxon>Actinomycetes</taxon>
        <taxon>Micrococcales</taxon>
        <taxon>Microbacteriaceae</taxon>
        <taxon>Agromyces</taxon>
    </lineage>
</organism>
<keyword evidence="2" id="KW-1133">Transmembrane helix</keyword>
<evidence type="ECO:0000256" key="2">
    <source>
        <dbReference type="SAM" id="Phobius"/>
    </source>
</evidence>
<dbReference type="PANTHER" id="PTHR34473">
    <property type="entry name" value="UPF0699 TRANSMEMBRANE PROTEIN YDBS"/>
    <property type="match status" value="1"/>
</dbReference>
<keyword evidence="5" id="KW-1185">Reference proteome</keyword>
<evidence type="ECO:0000259" key="3">
    <source>
        <dbReference type="Pfam" id="PF03703"/>
    </source>
</evidence>
<gene>
    <name evidence="4" type="ORF">ESP51_19840</name>
</gene>
<dbReference type="InterPro" id="IPR005182">
    <property type="entry name" value="YdbS-like_PH"/>
</dbReference>
<reference evidence="4 5" key="1">
    <citation type="submission" date="2019-01" db="EMBL/GenBank/DDBJ databases">
        <title>Agromyces.</title>
        <authorList>
            <person name="Li J."/>
        </authorList>
    </citation>
    <scope>NUCLEOTIDE SEQUENCE [LARGE SCALE GENOMIC DNA]</scope>
    <source>
        <strain evidence="4 5">DSM 15934</strain>
    </source>
</reference>
<evidence type="ECO:0000256" key="1">
    <source>
        <dbReference type="SAM" id="MobiDB-lite"/>
    </source>
</evidence>
<keyword evidence="2" id="KW-0812">Transmembrane</keyword>
<feature type="compositionally biased region" description="Low complexity" evidence="1">
    <location>
        <begin position="163"/>
        <end position="177"/>
    </location>
</feature>
<proteinExistence type="predicted"/>
<accession>A0A4Q2KQW8</accession>
<dbReference type="PANTHER" id="PTHR34473:SF2">
    <property type="entry name" value="UPF0699 TRANSMEMBRANE PROTEIN YDBT"/>
    <property type="match status" value="1"/>
</dbReference>
<evidence type="ECO:0000313" key="4">
    <source>
        <dbReference type="EMBL" id="RXZ66967.1"/>
    </source>
</evidence>
<feature type="transmembrane region" description="Helical" evidence="2">
    <location>
        <begin position="45"/>
        <end position="68"/>
    </location>
</feature>
<name>A0A4Q2KQW8_9MICO</name>
<feature type="non-terminal residue" evidence="4">
    <location>
        <position position="177"/>
    </location>
</feature>
<feature type="region of interest" description="Disordered" evidence="1">
    <location>
        <begin position="157"/>
        <end position="177"/>
    </location>
</feature>
<protein>
    <recommendedName>
        <fullName evidence="3">YdbS-like PH domain-containing protein</fullName>
    </recommendedName>
</protein>
<dbReference type="Pfam" id="PF03703">
    <property type="entry name" value="bPH_2"/>
    <property type="match status" value="1"/>
</dbReference>
<dbReference type="Proteomes" id="UP000293865">
    <property type="component" value="Unassembled WGS sequence"/>
</dbReference>
<dbReference type="EMBL" id="SDPN01000074">
    <property type="protein sequence ID" value="RXZ66967.1"/>
    <property type="molecule type" value="Genomic_DNA"/>
</dbReference>
<keyword evidence="2" id="KW-0472">Membrane</keyword>
<dbReference type="AlphaFoldDB" id="A0A4Q2KQW8"/>
<sequence>MRERVIDFFLVIFAPDIGPGIEEGYGNWRQDWANDPIGGIVSNGLVGWAVLALAVLIVAVIIGFWLSWRMHTFRITREAVEVRSGILFRSHRSARLDRVQGINVTRPLFARLFGTAKLELSVAGQSANVQLAYLGSALADGLRADILRLASGARAERARTAVGPTPDGPTSPTDDAA</sequence>